<name>A0ABV1XXA3_9ACTN</name>
<evidence type="ECO:0000256" key="1">
    <source>
        <dbReference type="ARBA" id="ARBA00022603"/>
    </source>
</evidence>
<dbReference type="SUPFAM" id="SSF53335">
    <property type="entry name" value="S-adenosyl-L-methionine-dependent methyltransferases"/>
    <property type="match status" value="1"/>
</dbReference>
<dbReference type="EMBL" id="JBEPFB010000013">
    <property type="protein sequence ID" value="MER7376223.1"/>
    <property type="molecule type" value="Genomic_DNA"/>
</dbReference>
<dbReference type="InterPro" id="IPR036388">
    <property type="entry name" value="WH-like_DNA-bd_sf"/>
</dbReference>
<dbReference type="InterPro" id="IPR036390">
    <property type="entry name" value="WH_DNA-bd_sf"/>
</dbReference>
<dbReference type="Gene3D" id="3.40.50.150">
    <property type="entry name" value="Vaccinia Virus protein VP39"/>
    <property type="match status" value="1"/>
</dbReference>
<dbReference type="Pfam" id="PF00891">
    <property type="entry name" value="Methyltransf_2"/>
    <property type="match status" value="1"/>
</dbReference>
<protein>
    <submittedName>
        <fullName evidence="6">Methyltransferase</fullName>
    </submittedName>
</protein>
<accession>A0ABV1XXA3</accession>
<keyword evidence="2" id="KW-0808">Transferase</keyword>
<feature type="domain" description="O-methyltransferase C-terminal" evidence="4">
    <location>
        <begin position="122"/>
        <end position="331"/>
    </location>
</feature>
<dbReference type="PANTHER" id="PTHR43712:SF2">
    <property type="entry name" value="O-METHYLTRANSFERASE CICE"/>
    <property type="match status" value="1"/>
</dbReference>
<dbReference type="PANTHER" id="PTHR43712">
    <property type="entry name" value="PUTATIVE (AFU_ORTHOLOGUE AFUA_4G14580)-RELATED"/>
    <property type="match status" value="1"/>
</dbReference>
<dbReference type="RefSeq" id="WP_190073222.1">
    <property type="nucleotide sequence ID" value="NZ_BNBM01000013.1"/>
</dbReference>
<evidence type="ECO:0000259" key="4">
    <source>
        <dbReference type="Pfam" id="PF00891"/>
    </source>
</evidence>
<dbReference type="InterPro" id="IPR012967">
    <property type="entry name" value="COMT_dimerisation"/>
</dbReference>
<dbReference type="GO" id="GO:0032259">
    <property type="term" value="P:methylation"/>
    <property type="evidence" value="ECO:0007669"/>
    <property type="project" value="UniProtKB-KW"/>
</dbReference>
<dbReference type="PIRSF" id="PIRSF005739">
    <property type="entry name" value="O-mtase"/>
    <property type="match status" value="1"/>
</dbReference>
<sequence>MTGGPSEEEATAMAATDPANQLRQLVLGFVPAQILYAAVDLGVAEELAEGPRSYGELAGRTGTDPAALRRLLRALAGLGMVTQLDMERFELTDAGRLLASGTEGSVADEIRLSVAPGLWRAWGALPQVVRTGKVFRDPADGLTAHESLLRHPGPAAALRAGKAAGVGEFAARAAEVYDFSVFGTIADLGGDNGTLIAALLAAAPGTRAVLQDLPEALDATAATLKAAGVADRCETVAGDLGGAVPSGADAYLLNNIVRDLDDEHASALLSRCRAAMAPTARLLLVETMMPAVLTPAESSEYGLTDLNNLVFAGGRERTRDEYAELLTASGFTLTATVAVPVGEGMPDYHVLEGTPTGNPGRP</sequence>
<dbReference type="Pfam" id="PF08100">
    <property type="entry name" value="Dimerisation"/>
    <property type="match status" value="1"/>
</dbReference>
<keyword evidence="1 6" id="KW-0489">Methyltransferase</keyword>
<evidence type="ECO:0000256" key="2">
    <source>
        <dbReference type="ARBA" id="ARBA00022679"/>
    </source>
</evidence>
<dbReference type="InterPro" id="IPR001077">
    <property type="entry name" value="COMT_C"/>
</dbReference>
<dbReference type="SUPFAM" id="SSF46785">
    <property type="entry name" value="Winged helix' DNA-binding domain"/>
    <property type="match status" value="1"/>
</dbReference>
<keyword evidence="7" id="KW-1185">Reference proteome</keyword>
<reference evidence="6 7" key="1">
    <citation type="submission" date="2024-06" db="EMBL/GenBank/DDBJ databases">
        <title>The Natural Products Discovery Center: Release of the First 8490 Sequenced Strains for Exploring Actinobacteria Biosynthetic Diversity.</title>
        <authorList>
            <person name="Kalkreuter E."/>
            <person name="Kautsar S.A."/>
            <person name="Yang D."/>
            <person name="Bader C.D."/>
            <person name="Teijaro C.N."/>
            <person name="Fluegel L."/>
            <person name="Davis C.M."/>
            <person name="Simpson J.R."/>
            <person name="Lauterbach L."/>
            <person name="Steele A.D."/>
            <person name="Gui C."/>
            <person name="Meng S."/>
            <person name="Li G."/>
            <person name="Viehrig K."/>
            <person name="Ye F."/>
            <person name="Su P."/>
            <person name="Kiefer A.F."/>
            <person name="Nichols A."/>
            <person name="Cepeda A.J."/>
            <person name="Yan W."/>
            <person name="Fan B."/>
            <person name="Jiang Y."/>
            <person name="Adhikari A."/>
            <person name="Zheng C.-J."/>
            <person name="Schuster L."/>
            <person name="Cowan T.M."/>
            <person name="Smanski M.J."/>
            <person name="Chevrette M.G."/>
            <person name="De Carvalho L.P.S."/>
            <person name="Shen B."/>
        </authorList>
    </citation>
    <scope>NUCLEOTIDE SEQUENCE [LARGE SCALE GENOMIC DNA]</scope>
    <source>
        <strain evidence="6 7">NPDC000155</strain>
    </source>
</reference>
<dbReference type="Gene3D" id="1.10.287.1350">
    <property type="match status" value="1"/>
</dbReference>
<dbReference type="InterPro" id="IPR016461">
    <property type="entry name" value="COMT-like"/>
</dbReference>
<organism evidence="6 7">
    <name type="scientific">Streptomyces lanatus</name>
    <dbReference type="NCBI Taxonomy" id="66900"/>
    <lineage>
        <taxon>Bacteria</taxon>
        <taxon>Bacillati</taxon>
        <taxon>Actinomycetota</taxon>
        <taxon>Actinomycetes</taxon>
        <taxon>Kitasatosporales</taxon>
        <taxon>Streptomycetaceae</taxon>
        <taxon>Streptomyces</taxon>
    </lineage>
</organism>
<evidence type="ECO:0000256" key="3">
    <source>
        <dbReference type="ARBA" id="ARBA00022691"/>
    </source>
</evidence>
<proteinExistence type="predicted"/>
<dbReference type="Gene3D" id="1.10.10.10">
    <property type="entry name" value="Winged helix-like DNA-binding domain superfamily/Winged helix DNA-binding domain"/>
    <property type="match status" value="1"/>
</dbReference>
<gene>
    <name evidence="6" type="ORF">ABT384_26690</name>
</gene>
<dbReference type="PROSITE" id="PS51683">
    <property type="entry name" value="SAM_OMT_II"/>
    <property type="match status" value="1"/>
</dbReference>
<keyword evidence="3" id="KW-0949">S-adenosyl-L-methionine</keyword>
<feature type="domain" description="O-methyltransferase dimerisation" evidence="5">
    <location>
        <begin position="24"/>
        <end position="100"/>
    </location>
</feature>
<dbReference type="Proteomes" id="UP001486207">
    <property type="component" value="Unassembled WGS sequence"/>
</dbReference>
<comment type="caution">
    <text evidence="6">The sequence shown here is derived from an EMBL/GenBank/DDBJ whole genome shotgun (WGS) entry which is preliminary data.</text>
</comment>
<evidence type="ECO:0000313" key="7">
    <source>
        <dbReference type="Proteomes" id="UP001486207"/>
    </source>
</evidence>
<dbReference type="GO" id="GO:0008168">
    <property type="term" value="F:methyltransferase activity"/>
    <property type="evidence" value="ECO:0007669"/>
    <property type="project" value="UniProtKB-KW"/>
</dbReference>
<evidence type="ECO:0000259" key="5">
    <source>
        <dbReference type="Pfam" id="PF08100"/>
    </source>
</evidence>
<evidence type="ECO:0000313" key="6">
    <source>
        <dbReference type="EMBL" id="MER7376223.1"/>
    </source>
</evidence>
<dbReference type="InterPro" id="IPR029063">
    <property type="entry name" value="SAM-dependent_MTases_sf"/>
</dbReference>